<dbReference type="Proteomes" id="UP001595799">
    <property type="component" value="Unassembled WGS sequence"/>
</dbReference>
<keyword evidence="10 11" id="KW-0066">ATP synthesis</keyword>
<feature type="transmembrane region" description="Helical" evidence="11">
    <location>
        <begin position="120"/>
        <end position="142"/>
    </location>
</feature>
<sequence>MATQDTQDGGFPVDPLHQFEITPLIPINIGGLDLSFTNSALWMLITVGVVSAFMIFAMRHHELVPGRLQNCAELLYEIIANMVRDNVGSEGRQYFPFIFTLFLFVLFGNTLGMIPSSFTFTSHIAVTFAMAIVIFIAVTVIGFMRHGLGYCRMFFPHGAPAWTAVILVPIELISYLSRPISLSMRLFANMMAGHILLKVFAGFVLLMGVAGVVPLAALLGITALEFLVAVLQAYIFTILTCVYLHDAIHMH</sequence>
<reference evidence="14" key="1">
    <citation type="journal article" date="2019" name="Int. J. Syst. Evol. Microbiol.">
        <title>The Global Catalogue of Microorganisms (GCM) 10K type strain sequencing project: providing services to taxonomists for standard genome sequencing and annotation.</title>
        <authorList>
            <consortium name="The Broad Institute Genomics Platform"/>
            <consortium name="The Broad Institute Genome Sequencing Center for Infectious Disease"/>
            <person name="Wu L."/>
            <person name="Ma J."/>
        </authorList>
    </citation>
    <scope>NUCLEOTIDE SEQUENCE [LARGE SCALE GENOMIC DNA]</scope>
    <source>
        <strain evidence="14">CECT 8472</strain>
    </source>
</reference>
<accession>A0ABV8UIH9</accession>
<dbReference type="InterPro" id="IPR000568">
    <property type="entry name" value="ATP_synth_F0_asu"/>
</dbReference>
<evidence type="ECO:0000313" key="13">
    <source>
        <dbReference type="EMBL" id="MFC4350628.1"/>
    </source>
</evidence>
<evidence type="ECO:0000256" key="4">
    <source>
        <dbReference type="ARBA" id="ARBA00022547"/>
    </source>
</evidence>
<organism evidence="13 14">
    <name type="scientific">Fodinicurvata halophila</name>
    <dbReference type="NCBI Taxonomy" id="1419723"/>
    <lineage>
        <taxon>Bacteria</taxon>
        <taxon>Pseudomonadati</taxon>
        <taxon>Pseudomonadota</taxon>
        <taxon>Alphaproteobacteria</taxon>
        <taxon>Rhodospirillales</taxon>
        <taxon>Rhodovibrionaceae</taxon>
        <taxon>Fodinicurvata</taxon>
    </lineage>
</organism>
<proteinExistence type="inferred from homology"/>
<dbReference type="NCBIfam" id="TIGR01131">
    <property type="entry name" value="ATP_synt_6_or_A"/>
    <property type="match status" value="1"/>
</dbReference>
<comment type="function">
    <text evidence="11 12">Key component of the proton channel; it plays a direct role in the translocation of protons across the membrane.</text>
</comment>
<keyword evidence="5 11" id="KW-0812">Transmembrane</keyword>
<dbReference type="PRINTS" id="PR00123">
    <property type="entry name" value="ATPASEA"/>
</dbReference>
<evidence type="ECO:0000256" key="8">
    <source>
        <dbReference type="ARBA" id="ARBA00023065"/>
    </source>
</evidence>
<comment type="caution">
    <text evidence="13">The sequence shown here is derived from an EMBL/GenBank/DDBJ whole genome shotgun (WGS) entry which is preliminary data.</text>
</comment>
<evidence type="ECO:0000256" key="2">
    <source>
        <dbReference type="ARBA" id="ARBA00006810"/>
    </source>
</evidence>
<keyword evidence="4 11" id="KW-0138">CF(0)</keyword>
<keyword evidence="11" id="KW-1003">Cell membrane</keyword>
<feature type="transmembrane region" description="Helical" evidence="11">
    <location>
        <begin position="195"/>
        <end position="219"/>
    </location>
</feature>
<dbReference type="PROSITE" id="PS00449">
    <property type="entry name" value="ATPASE_A"/>
    <property type="match status" value="1"/>
</dbReference>
<dbReference type="PANTHER" id="PTHR11410">
    <property type="entry name" value="ATP SYNTHASE SUBUNIT A"/>
    <property type="match status" value="1"/>
</dbReference>
<dbReference type="Gene3D" id="1.20.120.220">
    <property type="entry name" value="ATP synthase, F0 complex, subunit A"/>
    <property type="match status" value="1"/>
</dbReference>
<evidence type="ECO:0000256" key="6">
    <source>
        <dbReference type="ARBA" id="ARBA00022781"/>
    </source>
</evidence>
<keyword evidence="7 11" id="KW-1133">Transmembrane helix</keyword>
<dbReference type="PANTHER" id="PTHR11410:SF0">
    <property type="entry name" value="ATP SYNTHASE SUBUNIT A"/>
    <property type="match status" value="1"/>
</dbReference>
<evidence type="ECO:0000256" key="5">
    <source>
        <dbReference type="ARBA" id="ARBA00022692"/>
    </source>
</evidence>
<dbReference type="NCBIfam" id="NF004482">
    <property type="entry name" value="PRK05815.2-4"/>
    <property type="match status" value="1"/>
</dbReference>
<protein>
    <recommendedName>
        <fullName evidence="11 12">ATP synthase subunit a</fullName>
    </recommendedName>
    <alternativeName>
        <fullName evidence="11">ATP synthase F0 sector subunit a</fullName>
    </alternativeName>
    <alternativeName>
        <fullName evidence="11">F-ATPase subunit 6</fullName>
    </alternativeName>
</protein>
<keyword evidence="6 11" id="KW-0375">Hydrogen ion transport</keyword>
<keyword evidence="3 11" id="KW-0813">Transport</keyword>
<dbReference type="EMBL" id="JBHSCW010000001">
    <property type="protein sequence ID" value="MFC4350628.1"/>
    <property type="molecule type" value="Genomic_DNA"/>
</dbReference>
<evidence type="ECO:0000256" key="10">
    <source>
        <dbReference type="ARBA" id="ARBA00023310"/>
    </source>
</evidence>
<feature type="transmembrane region" description="Helical" evidence="11">
    <location>
        <begin position="226"/>
        <end position="245"/>
    </location>
</feature>
<dbReference type="RefSeq" id="WP_382420959.1">
    <property type="nucleotide sequence ID" value="NZ_JBHSCW010000001.1"/>
</dbReference>
<dbReference type="SUPFAM" id="SSF81336">
    <property type="entry name" value="F1F0 ATP synthase subunit A"/>
    <property type="match status" value="1"/>
</dbReference>
<dbReference type="Pfam" id="PF00119">
    <property type="entry name" value="ATP-synt_A"/>
    <property type="match status" value="1"/>
</dbReference>
<name>A0ABV8UIH9_9PROT</name>
<evidence type="ECO:0000256" key="11">
    <source>
        <dbReference type="HAMAP-Rule" id="MF_01393"/>
    </source>
</evidence>
<gene>
    <name evidence="11" type="primary">atpB</name>
    <name evidence="13" type="ORF">ACFOW6_03620</name>
</gene>
<feature type="transmembrane region" description="Helical" evidence="11">
    <location>
        <begin position="154"/>
        <end position="175"/>
    </location>
</feature>
<dbReference type="InterPro" id="IPR035908">
    <property type="entry name" value="F0_ATP_A_sf"/>
</dbReference>
<comment type="similarity">
    <text evidence="2 11 12">Belongs to the ATPase A chain family.</text>
</comment>
<keyword evidence="8 11" id="KW-0406">Ion transport</keyword>
<evidence type="ECO:0000256" key="1">
    <source>
        <dbReference type="ARBA" id="ARBA00004141"/>
    </source>
</evidence>
<feature type="transmembrane region" description="Helical" evidence="11">
    <location>
        <begin position="94"/>
        <end position="114"/>
    </location>
</feature>
<comment type="subcellular location">
    <subcellularLocation>
        <location evidence="11 12">Cell membrane</location>
        <topology evidence="11 12">Multi-pass membrane protein</topology>
    </subcellularLocation>
    <subcellularLocation>
        <location evidence="1">Membrane</location>
        <topology evidence="1">Multi-pass membrane protein</topology>
    </subcellularLocation>
</comment>
<dbReference type="InterPro" id="IPR023011">
    <property type="entry name" value="ATP_synth_F0_asu_AS"/>
</dbReference>
<dbReference type="CDD" id="cd00310">
    <property type="entry name" value="ATP-synt_Fo_a_6"/>
    <property type="match status" value="1"/>
</dbReference>
<feature type="transmembrane region" description="Helical" evidence="11">
    <location>
        <begin position="40"/>
        <end position="58"/>
    </location>
</feature>
<evidence type="ECO:0000256" key="7">
    <source>
        <dbReference type="ARBA" id="ARBA00022989"/>
    </source>
</evidence>
<dbReference type="InterPro" id="IPR045083">
    <property type="entry name" value="ATP_synth_F0_asu_bact/mt"/>
</dbReference>
<keyword evidence="14" id="KW-1185">Reference proteome</keyword>
<dbReference type="HAMAP" id="MF_01393">
    <property type="entry name" value="ATP_synth_a_bact"/>
    <property type="match status" value="1"/>
</dbReference>
<keyword evidence="9 11" id="KW-0472">Membrane</keyword>
<evidence type="ECO:0000256" key="9">
    <source>
        <dbReference type="ARBA" id="ARBA00023136"/>
    </source>
</evidence>
<evidence type="ECO:0000256" key="3">
    <source>
        <dbReference type="ARBA" id="ARBA00022448"/>
    </source>
</evidence>
<evidence type="ECO:0000256" key="12">
    <source>
        <dbReference type="RuleBase" id="RU000483"/>
    </source>
</evidence>
<evidence type="ECO:0000313" key="14">
    <source>
        <dbReference type="Proteomes" id="UP001595799"/>
    </source>
</evidence>